<dbReference type="Proteomes" id="UP001642540">
    <property type="component" value="Unassembled WGS sequence"/>
</dbReference>
<feature type="transmembrane region" description="Helical" evidence="7">
    <location>
        <begin position="480"/>
        <end position="498"/>
    </location>
</feature>
<sequence length="517" mass="57704">MTSRTLCSRCRLPLRLLLLIGITFGVVDAQDENYGLIRITAQEETNNSVVQAPDNSTKEFCFYYQSSLFSLPLQPEKFYKIVDSTNAGVCDGAASPAVVGNDTLLLLEHERNCSVSEYIKYAKDSHGAGFFINLYHSKKINDSNGLDIFGEISNQTLGELKKYIEWRSDLSVQVFSFEDSFFDGSIILLWVTACICVAVGSLTGPYQDMQSSTSSRQQILESSSNSSAEPKNVQVQFTVTLAMTLVVFITATLLLLYYFYDYLVYFFMAVFCLASGRATYDILNQIVNIFKVDAYMPRIRGCAVHKIFLAGICTALPVLWFIFRHNSKIWILQDFLGICFCVHLIQTLRMSNLQICAVLLSSLFIYDIFFVFITPYITSNGKSVMVEVATGGNSGESLPLLIKFPRTRGPVPCLGEGSYSLLGFGDIIVPGFLVCFAHSFDIIIRGDKRRPYFITTMIGYGIGLAVAFVALYISQTGQPALLYIVPCTLIPISILGLIKRQFRDLWRGSITITEVEP</sequence>
<evidence type="ECO:0000256" key="8">
    <source>
        <dbReference type="SAM" id="SignalP"/>
    </source>
</evidence>
<name>A0ABP1PUB7_9HEXA</name>
<keyword evidence="5 7" id="KW-1133">Transmembrane helix</keyword>
<evidence type="ECO:0000256" key="5">
    <source>
        <dbReference type="ARBA" id="ARBA00022989"/>
    </source>
</evidence>
<dbReference type="Pfam" id="PF04258">
    <property type="entry name" value="Peptidase_A22B"/>
    <property type="match status" value="1"/>
</dbReference>
<feature type="transmembrane region" description="Helical" evidence="7">
    <location>
        <begin position="303"/>
        <end position="323"/>
    </location>
</feature>
<comment type="similarity">
    <text evidence="2">Belongs to the peptidase A22B family.</text>
</comment>
<evidence type="ECO:0008006" key="11">
    <source>
        <dbReference type="Google" id="ProtNLM"/>
    </source>
</evidence>
<gene>
    <name evidence="9" type="ORF">ODALV1_LOCUS3929</name>
</gene>
<evidence type="ECO:0000256" key="4">
    <source>
        <dbReference type="ARBA" id="ARBA00022801"/>
    </source>
</evidence>
<dbReference type="EMBL" id="CAXLJM020000013">
    <property type="protein sequence ID" value="CAL8077835.1"/>
    <property type="molecule type" value="Genomic_DNA"/>
</dbReference>
<evidence type="ECO:0000256" key="1">
    <source>
        <dbReference type="ARBA" id="ARBA00004127"/>
    </source>
</evidence>
<accession>A0ABP1PUB7</accession>
<evidence type="ECO:0000313" key="9">
    <source>
        <dbReference type="EMBL" id="CAL8077835.1"/>
    </source>
</evidence>
<keyword evidence="8" id="KW-0732">Signal</keyword>
<feature type="transmembrane region" description="Helical" evidence="7">
    <location>
        <begin position="265"/>
        <end position="283"/>
    </location>
</feature>
<feature type="signal peptide" evidence="8">
    <location>
        <begin position="1"/>
        <end position="29"/>
    </location>
</feature>
<feature type="transmembrane region" description="Helical" evidence="7">
    <location>
        <begin position="419"/>
        <end position="440"/>
    </location>
</feature>
<proteinExistence type="inferred from homology"/>
<feature type="transmembrane region" description="Helical" evidence="7">
    <location>
        <begin position="187"/>
        <end position="206"/>
    </location>
</feature>
<comment type="subcellular location">
    <subcellularLocation>
        <location evidence="1">Endomembrane system</location>
        <topology evidence="1">Multi-pass membrane protein</topology>
    </subcellularLocation>
</comment>
<dbReference type="SMART" id="SM00730">
    <property type="entry name" value="PSN"/>
    <property type="match status" value="1"/>
</dbReference>
<feature type="transmembrane region" description="Helical" evidence="7">
    <location>
        <begin position="452"/>
        <end position="474"/>
    </location>
</feature>
<dbReference type="InterPro" id="IPR007369">
    <property type="entry name" value="Peptidase_A22B_SPP"/>
</dbReference>
<feature type="transmembrane region" description="Helical" evidence="7">
    <location>
        <begin position="329"/>
        <end position="348"/>
    </location>
</feature>
<comment type="caution">
    <text evidence="9">The sequence shown here is derived from an EMBL/GenBank/DDBJ whole genome shotgun (WGS) entry which is preliminary data.</text>
</comment>
<dbReference type="PANTHER" id="PTHR12174">
    <property type="entry name" value="SIGNAL PEPTIDE PEPTIDASE"/>
    <property type="match status" value="1"/>
</dbReference>
<reference evidence="9 10" key="1">
    <citation type="submission" date="2024-08" db="EMBL/GenBank/DDBJ databases">
        <authorList>
            <person name="Cucini C."/>
            <person name="Frati F."/>
        </authorList>
    </citation>
    <scope>NUCLEOTIDE SEQUENCE [LARGE SCALE GENOMIC DNA]</scope>
</reference>
<keyword evidence="6 7" id="KW-0472">Membrane</keyword>
<evidence type="ECO:0000256" key="7">
    <source>
        <dbReference type="SAM" id="Phobius"/>
    </source>
</evidence>
<organism evidence="9 10">
    <name type="scientific">Orchesella dallaii</name>
    <dbReference type="NCBI Taxonomy" id="48710"/>
    <lineage>
        <taxon>Eukaryota</taxon>
        <taxon>Metazoa</taxon>
        <taxon>Ecdysozoa</taxon>
        <taxon>Arthropoda</taxon>
        <taxon>Hexapoda</taxon>
        <taxon>Collembola</taxon>
        <taxon>Entomobryomorpha</taxon>
        <taxon>Entomobryoidea</taxon>
        <taxon>Orchesellidae</taxon>
        <taxon>Orchesellinae</taxon>
        <taxon>Orchesella</taxon>
    </lineage>
</organism>
<keyword evidence="3 7" id="KW-0812">Transmembrane</keyword>
<evidence type="ECO:0000256" key="3">
    <source>
        <dbReference type="ARBA" id="ARBA00022692"/>
    </source>
</evidence>
<dbReference type="InterPro" id="IPR006639">
    <property type="entry name" value="Preselin/SPP"/>
</dbReference>
<dbReference type="PANTHER" id="PTHR12174:SF103">
    <property type="entry name" value="INTRAMEMBRANE PROTEASE (IMPAS) FAMILY"/>
    <property type="match status" value="1"/>
</dbReference>
<feature type="chain" id="PRO_5046027338" description="Signal peptide peptidase-like 2B" evidence="8">
    <location>
        <begin position="30"/>
        <end position="517"/>
    </location>
</feature>
<keyword evidence="4" id="KW-0378">Hydrolase</keyword>
<keyword evidence="10" id="KW-1185">Reference proteome</keyword>
<evidence type="ECO:0000256" key="2">
    <source>
        <dbReference type="ARBA" id="ARBA00006859"/>
    </source>
</evidence>
<protein>
    <recommendedName>
        <fullName evidence="11">Signal peptide peptidase-like 2B</fullName>
    </recommendedName>
</protein>
<evidence type="ECO:0000313" key="10">
    <source>
        <dbReference type="Proteomes" id="UP001642540"/>
    </source>
</evidence>
<evidence type="ECO:0000256" key="6">
    <source>
        <dbReference type="ARBA" id="ARBA00023136"/>
    </source>
</evidence>
<feature type="transmembrane region" description="Helical" evidence="7">
    <location>
        <begin position="237"/>
        <end position="259"/>
    </location>
</feature>
<feature type="transmembrane region" description="Helical" evidence="7">
    <location>
        <begin position="355"/>
        <end position="377"/>
    </location>
</feature>